<dbReference type="InterPro" id="IPR038726">
    <property type="entry name" value="PDDEXK_AddAB-type"/>
</dbReference>
<feature type="domain" description="PD-(D/E)XK endonuclease-like" evidence="2">
    <location>
        <begin position="2"/>
        <end position="85"/>
    </location>
</feature>
<evidence type="ECO:0000259" key="2">
    <source>
        <dbReference type="Pfam" id="PF12705"/>
    </source>
</evidence>
<gene>
    <name evidence="3" type="ORF">S06H3_10774</name>
</gene>
<evidence type="ECO:0000256" key="1">
    <source>
        <dbReference type="SAM" id="Coils"/>
    </source>
</evidence>
<proteinExistence type="predicted"/>
<reference evidence="3" key="1">
    <citation type="journal article" date="2014" name="Front. Microbiol.">
        <title>High frequency of phylogenetically diverse reductive dehalogenase-homologous genes in deep subseafloor sedimentary metagenomes.</title>
        <authorList>
            <person name="Kawai M."/>
            <person name="Futagami T."/>
            <person name="Toyoda A."/>
            <person name="Takaki Y."/>
            <person name="Nishi S."/>
            <person name="Hori S."/>
            <person name="Arai W."/>
            <person name="Tsubouchi T."/>
            <person name="Morono Y."/>
            <person name="Uchiyama I."/>
            <person name="Ito T."/>
            <person name="Fujiyama A."/>
            <person name="Inagaki F."/>
            <person name="Takami H."/>
        </authorList>
    </citation>
    <scope>NUCLEOTIDE SEQUENCE</scope>
    <source>
        <strain evidence="3">Expedition CK06-06</strain>
    </source>
</reference>
<protein>
    <recommendedName>
        <fullName evidence="2">PD-(D/E)XK endonuclease-like domain-containing protein</fullName>
    </recommendedName>
</protein>
<keyword evidence="1" id="KW-0175">Coiled coil</keyword>
<dbReference type="EMBL" id="BARV01005069">
    <property type="protein sequence ID" value="GAI10733.1"/>
    <property type="molecule type" value="Genomic_DNA"/>
</dbReference>
<accession>X1KVJ9</accession>
<feature type="non-terminal residue" evidence="3">
    <location>
        <position position="1"/>
    </location>
</feature>
<evidence type="ECO:0000313" key="3">
    <source>
        <dbReference type="EMBL" id="GAI10733.1"/>
    </source>
</evidence>
<name>X1KVJ9_9ZZZZ</name>
<dbReference type="Pfam" id="PF12705">
    <property type="entry name" value="PDDEXK_1"/>
    <property type="match status" value="1"/>
</dbReference>
<comment type="caution">
    <text evidence="3">The sequence shown here is derived from an EMBL/GenBank/DDBJ whole genome shotgun (WGS) entry which is preliminary data.</text>
</comment>
<feature type="non-terminal residue" evidence="3">
    <location>
        <position position="257"/>
    </location>
</feature>
<organism evidence="3">
    <name type="scientific">marine sediment metagenome</name>
    <dbReference type="NCBI Taxonomy" id="412755"/>
    <lineage>
        <taxon>unclassified sequences</taxon>
        <taxon>metagenomes</taxon>
        <taxon>ecological metagenomes</taxon>
    </lineage>
</organism>
<dbReference type="AlphaFoldDB" id="X1KVJ9"/>
<sequence length="257" mass="29401">DDLEKNLQLTLYQLAAEQTWHLPVERLTLYHLRSNTPCSCAARDEARLEEARHLVLEVAQNITDGKFLATENQYCPCDFAEYCPYYRQKVTPLEEVDILRGMAVDEAVEHYVSLQSQIKELESQLDEIKQMIISFCQAEGLNRVYGREHAITYRLMDKTGFSEDEVRGLLEPEGLWQRVLSLDQSRLKQLITDEAIAKDVGPECTRVWTVEYHSFSSVSYRQLVEMTKDGIAGAVVQGNHFFRLNGSSARVNPHVTG</sequence>
<feature type="coiled-coil region" evidence="1">
    <location>
        <begin position="104"/>
        <end position="138"/>
    </location>
</feature>